<dbReference type="InterPro" id="IPR051679">
    <property type="entry name" value="DASS-Related_Transporters"/>
</dbReference>
<evidence type="ECO:0000313" key="7">
    <source>
        <dbReference type="EMBL" id="EEG75614.1"/>
    </source>
</evidence>
<keyword evidence="5 6" id="KW-0472">Membrane</keyword>
<dbReference type="Proteomes" id="UP000004893">
    <property type="component" value="Unassembled WGS sequence"/>
</dbReference>
<name>C0BX16_9FIRM</name>
<feature type="transmembrane region" description="Helical" evidence="6">
    <location>
        <begin position="83"/>
        <end position="108"/>
    </location>
</feature>
<reference evidence="7" key="2">
    <citation type="submission" date="2013-06" db="EMBL/GenBank/DDBJ databases">
        <title>Draft genome sequence of Clostridium hylemonae (DSM 15053).</title>
        <authorList>
            <person name="Sudarsanam P."/>
            <person name="Ley R."/>
            <person name="Guruge J."/>
            <person name="Turnbaugh P.J."/>
            <person name="Mahowald M."/>
            <person name="Liep D."/>
            <person name="Gordon J."/>
        </authorList>
    </citation>
    <scope>NUCLEOTIDE SEQUENCE</scope>
    <source>
        <strain evidence="7">DSM 15053</strain>
    </source>
</reference>
<protein>
    <submittedName>
        <fullName evidence="7">C4-dicarboxylate anaerobic carrier</fullName>
    </submittedName>
</protein>
<dbReference type="OrthoDB" id="255482at2"/>
<feature type="transmembrane region" description="Helical" evidence="6">
    <location>
        <begin position="318"/>
        <end position="337"/>
    </location>
</feature>
<feature type="transmembrane region" description="Helical" evidence="6">
    <location>
        <begin position="201"/>
        <end position="220"/>
    </location>
</feature>
<sequence>MKEKVKSIKERKFPHIFAILFLMMVIALIATWIVPSGTYERAVLEDGTSQVVVTDSFQYTDKDYLNPFFLLKAVTQGLTGASLVAFTILIIGACWQVINATGAIAVGINSIAKKLKGKEMLIFPILMFVFALIAAIIGGAELMLVYLPAVMPLMLALGFDSMTATGMVVVSAFSAFSVSVTNPFTVGIGDEITGLPLYSGAWFRIILQVVFYAAGVLYVLHYSRKVRKDPKSSLVYEESAALAKRYENQTGETEATGRHKLIGLALVIILAVMVYGIISRGWYMEEINGLFIIAAIVAAVIGRLKVEDVCTNMIDGAKGVIAAAIVCGLSRGIMVILDAGSIIDVIIHALSQAVGILPPSLAVIGIFIIQMLFNFLVNSGSGQFLITMPILAPLGALVGINSQTMILASQMGDGFTNLLFPTSGVLMACLAFAKIPYQKWVKFIWKYMLIVTVLGSVSLVIAQMLDYGPF</sequence>
<feature type="transmembrane region" description="Helical" evidence="6">
    <location>
        <begin position="143"/>
        <end position="159"/>
    </location>
</feature>
<feature type="transmembrane region" description="Helical" evidence="6">
    <location>
        <begin position="12"/>
        <end position="34"/>
    </location>
</feature>
<feature type="transmembrane region" description="Helical" evidence="6">
    <location>
        <begin position="120"/>
        <end position="137"/>
    </location>
</feature>
<dbReference type="eggNOG" id="COG1288">
    <property type="taxonomic scope" value="Bacteria"/>
</dbReference>
<evidence type="ECO:0000256" key="5">
    <source>
        <dbReference type="ARBA" id="ARBA00023136"/>
    </source>
</evidence>
<evidence type="ECO:0000256" key="6">
    <source>
        <dbReference type="SAM" id="Phobius"/>
    </source>
</evidence>
<feature type="transmembrane region" description="Helical" evidence="6">
    <location>
        <begin position="261"/>
        <end position="283"/>
    </location>
</feature>
<dbReference type="AlphaFoldDB" id="C0BX16"/>
<organism evidence="7 8">
    <name type="scientific">[Clostridium] hylemonae DSM 15053</name>
    <dbReference type="NCBI Taxonomy" id="553973"/>
    <lineage>
        <taxon>Bacteria</taxon>
        <taxon>Bacillati</taxon>
        <taxon>Bacillota</taxon>
        <taxon>Clostridia</taxon>
        <taxon>Lachnospirales</taxon>
        <taxon>Lachnospiraceae</taxon>
    </lineage>
</organism>
<feature type="transmembrane region" description="Helical" evidence="6">
    <location>
        <begin position="384"/>
        <end position="406"/>
    </location>
</feature>
<evidence type="ECO:0000256" key="1">
    <source>
        <dbReference type="ARBA" id="ARBA00004651"/>
    </source>
</evidence>
<dbReference type="Pfam" id="PF03606">
    <property type="entry name" value="DcuC"/>
    <property type="match status" value="1"/>
</dbReference>
<feature type="transmembrane region" description="Helical" evidence="6">
    <location>
        <begin position="289"/>
        <end position="306"/>
    </location>
</feature>
<proteinExistence type="predicted"/>
<reference evidence="7" key="1">
    <citation type="submission" date="2009-02" db="EMBL/GenBank/DDBJ databases">
        <authorList>
            <person name="Fulton L."/>
            <person name="Clifton S."/>
            <person name="Fulton B."/>
            <person name="Xu J."/>
            <person name="Minx P."/>
            <person name="Pepin K.H."/>
            <person name="Johnson M."/>
            <person name="Bhonagiri V."/>
            <person name="Nash W.E."/>
            <person name="Mardis E.R."/>
            <person name="Wilson R.K."/>
        </authorList>
    </citation>
    <scope>NUCLEOTIDE SEQUENCE [LARGE SCALE GENOMIC DNA]</scope>
    <source>
        <strain evidence="7">DSM 15053</strain>
    </source>
</reference>
<dbReference type="RefSeq" id="WP_006441684.1">
    <property type="nucleotide sequence ID" value="NZ_CP036524.1"/>
</dbReference>
<comment type="subcellular location">
    <subcellularLocation>
        <location evidence="1">Cell membrane</location>
        <topology evidence="1">Multi-pass membrane protein</topology>
    </subcellularLocation>
</comment>
<dbReference type="GO" id="GO:0005886">
    <property type="term" value="C:plasma membrane"/>
    <property type="evidence" value="ECO:0007669"/>
    <property type="project" value="UniProtKB-SubCell"/>
</dbReference>
<evidence type="ECO:0000256" key="3">
    <source>
        <dbReference type="ARBA" id="ARBA00022692"/>
    </source>
</evidence>
<dbReference type="InterPro" id="IPR018385">
    <property type="entry name" value="C4_dicarb_anaerob_car-like"/>
</dbReference>
<keyword evidence="2" id="KW-1003">Cell membrane</keyword>
<keyword evidence="4 6" id="KW-1133">Transmembrane helix</keyword>
<dbReference type="HOGENOM" id="CLU_035307_0_1_9"/>
<feature type="transmembrane region" description="Helical" evidence="6">
    <location>
        <begin position="166"/>
        <end position="189"/>
    </location>
</feature>
<accession>C0BX16</accession>
<feature type="transmembrane region" description="Helical" evidence="6">
    <location>
        <begin position="357"/>
        <end position="377"/>
    </location>
</feature>
<evidence type="ECO:0000313" key="8">
    <source>
        <dbReference type="Proteomes" id="UP000004893"/>
    </source>
</evidence>
<dbReference type="PANTHER" id="PTHR43652">
    <property type="entry name" value="BASIC AMINO ACID ANTIPORTER YFCC-RELATED"/>
    <property type="match status" value="1"/>
</dbReference>
<comment type="caution">
    <text evidence="7">The sequence shown here is derived from an EMBL/GenBank/DDBJ whole genome shotgun (WGS) entry which is preliminary data.</text>
</comment>
<keyword evidence="3 6" id="KW-0812">Transmembrane</keyword>
<gene>
    <name evidence="7" type="ORF">CLOHYLEM_04350</name>
</gene>
<feature type="transmembrane region" description="Helical" evidence="6">
    <location>
        <begin position="444"/>
        <end position="465"/>
    </location>
</feature>
<evidence type="ECO:0000256" key="2">
    <source>
        <dbReference type="ARBA" id="ARBA00022475"/>
    </source>
</evidence>
<dbReference type="STRING" id="553973.CLOHYLEM_04350"/>
<keyword evidence="8" id="KW-1185">Reference proteome</keyword>
<evidence type="ECO:0000256" key="4">
    <source>
        <dbReference type="ARBA" id="ARBA00022989"/>
    </source>
</evidence>
<feature type="transmembrane region" description="Helical" evidence="6">
    <location>
        <begin position="418"/>
        <end position="437"/>
    </location>
</feature>
<dbReference type="PANTHER" id="PTHR43652:SF2">
    <property type="entry name" value="BASIC AMINO ACID ANTIPORTER YFCC-RELATED"/>
    <property type="match status" value="1"/>
</dbReference>
<dbReference type="EMBL" id="ABYI02000007">
    <property type="protein sequence ID" value="EEG75614.1"/>
    <property type="molecule type" value="Genomic_DNA"/>
</dbReference>